<sequence>MCDIATLYVEAKAQQQQDESSIGDEFEMYLSQLGFIPNEDQPMANANTNDPGVPVQGNGQVAQLADWFFGSRNMISLLEEDLSQIDSQKWMQSDM</sequence>
<dbReference type="AlphaFoldDB" id="A0A8G0PA66"/>
<protein>
    <submittedName>
        <fullName evidence="1">Fungal_trans domain-containing protein</fullName>
    </submittedName>
</protein>
<evidence type="ECO:0000313" key="2">
    <source>
        <dbReference type="Proteomes" id="UP000826661"/>
    </source>
</evidence>
<gene>
    <name evidence="1" type="ORF">H0G86_000408</name>
</gene>
<proteinExistence type="predicted"/>
<reference evidence="1 2" key="1">
    <citation type="journal article" date="2021" name="BMC Genomics">
        <title>Telomere-to-telomere genome assembly of asparaginase-producing Trichoderma simmonsii.</title>
        <authorList>
            <person name="Chung D."/>
            <person name="Kwon Y.M."/>
            <person name="Yang Y."/>
        </authorList>
    </citation>
    <scope>NUCLEOTIDE SEQUENCE [LARGE SCALE GENOMIC DNA]</scope>
    <source>
        <strain evidence="1 2">GH-Sj1</strain>
    </source>
</reference>
<organism evidence="1 2">
    <name type="scientific">Trichoderma simmonsii</name>
    <dbReference type="NCBI Taxonomy" id="1491479"/>
    <lineage>
        <taxon>Eukaryota</taxon>
        <taxon>Fungi</taxon>
        <taxon>Dikarya</taxon>
        <taxon>Ascomycota</taxon>
        <taxon>Pezizomycotina</taxon>
        <taxon>Sordariomycetes</taxon>
        <taxon>Hypocreomycetidae</taxon>
        <taxon>Hypocreales</taxon>
        <taxon>Hypocreaceae</taxon>
        <taxon>Trichoderma</taxon>
    </lineage>
</organism>
<dbReference type="EMBL" id="CP075864">
    <property type="protein sequence ID" value="QYS93017.1"/>
    <property type="molecule type" value="Genomic_DNA"/>
</dbReference>
<dbReference type="Proteomes" id="UP000826661">
    <property type="component" value="Chromosome I"/>
</dbReference>
<name>A0A8G0PA66_9HYPO</name>
<evidence type="ECO:0000313" key="1">
    <source>
        <dbReference type="EMBL" id="QYS93017.1"/>
    </source>
</evidence>
<accession>A0A8G0PA66</accession>
<keyword evidence="2" id="KW-1185">Reference proteome</keyword>